<accession>A0A073IRM3</accession>
<gene>
    <name evidence="3" type="ORF">EH55_05735</name>
    <name evidence="2" type="ORF">EH55_07180</name>
</gene>
<dbReference type="AlphaFoldDB" id="A0A073IRM3"/>
<dbReference type="STRING" id="2754.EH55_05735"/>
<organism evidence="3 4">
    <name type="scientific">Synergistes jonesii</name>
    <dbReference type="NCBI Taxonomy" id="2754"/>
    <lineage>
        <taxon>Bacteria</taxon>
        <taxon>Thermotogati</taxon>
        <taxon>Synergistota</taxon>
        <taxon>Synergistia</taxon>
        <taxon>Synergistales</taxon>
        <taxon>Synergistaceae</taxon>
        <taxon>Synergistes</taxon>
    </lineage>
</organism>
<dbReference type="InterPro" id="IPR036010">
    <property type="entry name" value="2Fe-2S_ferredoxin-like_sf"/>
</dbReference>
<dbReference type="PATRIC" id="fig|2754.20.peg.2689"/>
<dbReference type="InterPro" id="IPR006058">
    <property type="entry name" value="2Fe2S_fd_BS"/>
</dbReference>
<dbReference type="GeneID" id="90984029"/>
<dbReference type="Proteomes" id="UP000027665">
    <property type="component" value="Unassembled WGS sequence"/>
</dbReference>
<dbReference type="InterPro" id="IPR042204">
    <property type="entry name" value="2Fe-2S-bd_N"/>
</dbReference>
<reference evidence="3 4" key="1">
    <citation type="submission" date="2014-04" db="EMBL/GenBank/DDBJ databases">
        <title>Draft Genome Sequence of Synergistes jonesii.</title>
        <authorList>
            <person name="Coil D.A."/>
            <person name="Eisen J.A."/>
            <person name="Holland-Moritz H.E."/>
        </authorList>
    </citation>
    <scope>NUCLEOTIDE SEQUENCE [LARGE SCALE GENOMIC DNA]</scope>
    <source>
        <strain evidence="3 4">78-1</strain>
    </source>
</reference>
<evidence type="ECO:0000256" key="1">
    <source>
        <dbReference type="ARBA" id="ARBA00023002"/>
    </source>
</evidence>
<comment type="caution">
    <text evidence="3">The sequence shown here is derived from an EMBL/GenBank/DDBJ whole genome shotgun (WGS) entry which is preliminary data.</text>
</comment>
<sequence length="106" mass="11724">MKLIESHPILEYSHGREVAFTFDGKELKGYEGEPIAMALHANGVQVYRVTPEMKRTRGFFCAIGKCSSCFMVVDGVPNVRTCVTPLSAGMKVETQKDKGRVPLEVC</sequence>
<dbReference type="GO" id="GO:0016491">
    <property type="term" value="F:oxidoreductase activity"/>
    <property type="evidence" value="ECO:0007669"/>
    <property type="project" value="UniProtKB-KW"/>
</dbReference>
<dbReference type="RefSeq" id="WP_037976514.1">
    <property type="nucleotide sequence ID" value="NZ_JMKI01000035.1"/>
</dbReference>
<dbReference type="EMBL" id="JMKI01000035">
    <property type="protein sequence ID" value="KEJ92126.1"/>
    <property type="molecule type" value="Genomic_DNA"/>
</dbReference>
<dbReference type="Pfam" id="PF13510">
    <property type="entry name" value="Fer2_4"/>
    <property type="match status" value="1"/>
</dbReference>
<evidence type="ECO:0000313" key="4">
    <source>
        <dbReference type="Proteomes" id="UP000027665"/>
    </source>
</evidence>
<keyword evidence="4" id="KW-1185">Reference proteome</keyword>
<keyword evidence="1" id="KW-0560">Oxidoreductase</keyword>
<evidence type="ECO:0000313" key="3">
    <source>
        <dbReference type="EMBL" id="KEJ92126.1"/>
    </source>
</evidence>
<protein>
    <submittedName>
        <fullName evidence="3">Pyridine nucleotide-disulfide oxidoreductase</fullName>
    </submittedName>
</protein>
<dbReference type="eggNOG" id="COG3383">
    <property type="taxonomic scope" value="Bacteria"/>
</dbReference>
<dbReference type="SUPFAM" id="SSF54292">
    <property type="entry name" value="2Fe-2S ferredoxin-like"/>
    <property type="match status" value="1"/>
</dbReference>
<name>A0A073IRM3_9BACT</name>
<evidence type="ECO:0000313" key="2">
    <source>
        <dbReference type="EMBL" id="KEJ91749.1"/>
    </source>
</evidence>
<dbReference type="GO" id="GO:0051537">
    <property type="term" value="F:2 iron, 2 sulfur cluster binding"/>
    <property type="evidence" value="ECO:0007669"/>
    <property type="project" value="InterPro"/>
</dbReference>
<dbReference type="PROSITE" id="PS00197">
    <property type="entry name" value="2FE2S_FER_1"/>
    <property type="match status" value="1"/>
</dbReference>
<dbReference type="EMBL" id="JMKI01000037">
    <property type="protein sequence ID" value="KEJ91749.1"/>
    <property type="molecule type" value="Genomic_DNA"/>
</dbReference>
<dbReference type="Gene3D" id="3.10.20.440">
    <property type="entry name" value="2Fe-2S iron-sulphur cluster binding domain, sarcosine oxidase, alpha subunit, N-terminal domain"/>
    <property type="match status" value="1"/>
</dbReference>
<dbReference type="OrthoDB" id="573392at2"/>
<proteinExistence type="predicted"/>